<dbReference type="SUPFAM" id="SSF69593">
    <property type="entry name" value="Glycerol-3-phosphate (1)-acyltransferase"/>
    <property type="match status" value="1"/>
</dbReference>
<feature type="transmembrane region" description="Helical" evidence="1">
    <location>
        <begin position="312"/>
        <end position="333"/>
    </location>
</feature>
<sequence>MSLGLFLYYKRIKAVGREHIPSKQPVLFLSNHQNALLDVLLIATRCRRKPWFLARSDVFDNPWLRSFFTFLQMLPIYRFRDGRDTLPKNNMIFDTCANLLEDKQAIVLFPEANHSLKRRIRPLSKGFTRIVHAALQKNPGLDLLLVPVGQNYANPMQVGDSTTIHFGKPIAVQQFIGANDFVGELKQQVFDSLTTLTAHFPEDGYDAIIQEIGKNGKVYLDPEKVNAMVANKTYTRSARQKDNLARGFLKNIFLLWNLPVVLIWRIVIKPKVPEDEFMATYRFGFSLLFYSLIYLVCLLVLVNVFNMKPACLAVFGHAGLNILLVKIGITSSFQRK</sequence>
<dbReference type="CDD" id="cd07992">
    <property type="entry name" value="LPLAT_AAK14816-like"/>
    <property type="match status" value="1"/>
</dbReference>
<keyword evidence="1" id="KW-0472">Membrane</keyword>
<keyword evidence="1" id="KW-0812">Transmembrane</keyword>
<dbReference type="RefSeq" id="WP_166521767.1">
    <property type="nucleotide sequence ID" value="NZ_JAAABI010000001.1"/>
</dbReference>
<dbReference type="PANTHER" id="PTHR31605:SF0">
    <property type="entry name" value="GLYCEROL-3-PHOSPHATE O-ACYLTRANSFERASE 1"/>
    <property type="match status" value="1"/>
</dbReference>
<dbReference type="GO" id="GO:0008654">
    <property type="term" value="P:phospholipid biosynthetic process"/>
    <property type="evidence" value="ECO:0007669"/>
    <property type="project" value="TreeGrafter"/>
</dbReference>
<protein>
    <submittedName>
        <fullName evidence="3">Glycerol acyltransferase</fullName>
    </submittedName>
</protein>
<proteinExistence type="predicted"/>
<dbReference type="PANTHER" id="PTHR31605">
    <property type="entry name" value="GLYCEROL-3-PHOSPHATE O-ACYLTRANSFERASE 1"/>
    <property type="match status" value="1"/>
</dbReference>
<evidence type="ECO:0000313" key="3">
    <source>
        <dbReference type="EMBL" id="NAY90347.1"/>
    </source>
</evidence>
<reference evidence="3" key="1">
    <citation type="submission" date="2020-01" db="EMBL/GenBank/DDBJ databases">
        <title>Muricauda ochracea sp. nov., isolated from a tidal flat of Garorim bay in Korea.</title>
        <authorList>
            <person name="Kim D."/>
            <person name="Yoo Y."/>
            <person name="Kim J.-J."/>
        </authorList>
    </citation>
    <scope>NUCLEOTIDE SEQUENCE</scope>
    <source>
        <strain evidence="3">JGD-17</strain>
    </source>
</reference>
<dbReference type="InterPro" id="IPR002123">
    <property type="entry name" value="Plipid/glycerol_acylTrfase"/>
</dbReference>
<dbReference type="InterPro" id="IPR052744">
    <property type="entry name" value="GPAT/DAPAT"/>
</dbReference>
<dbReference type="EMBL" id="JAAABI010000001">
    <property type="protein sequence ID" value="NAY90347.1"/>
    <property type="molecule type" value="Genomic_DNA"/>
</dbReference>
<keyword evidence="4" id="KW-1185">Reference proteome</keyword>
<dbReference type="AlphaFoldDB" id="A0A964T8T6"/>
<name>A0A964T8T6_9FLAO</name>
<accession>A0A964T8T6</accession>
<dbReference type="Pfam" id="PF01553">
    <property type="entry name" value="Acyltransferase"/>
    <property type="match status" value="1"/>
</dbReference>
<dbReference type="SMART" id="SM00563">
    <property type="entry name" value="PlsC"/>
    <property type="match status" value="1"/>
</dbReference>
<feature type="transmembrane region" description="Helical" evidence="1">
    <location>
        <begin position="248"/>
        <end position="267"/>
    </location>
</feature>
<evidence type="ECO:0000256" key="1">
    <source>
        <dbReference type="SAM" id="Phobius"/>
    </source>
</evidence>
<feature type="domain" description="Phospholipid/glycerol acyltransferase" evidence="2">
    <location>
        <begin position="26"/>
        <end position="153"/>
    </location>
</feature>
<evidence type="ECO:0000259" key="2">
    <source>
        <dbReference type="SMART" id="SM00563"/>
    </source>
</evidence>
<feature type="transmembrane region" description="Helical" evidence="1">
    <location>
        <begin position="287"/>
        <end position="305"/>
    </location>
</feature>
<dbReference type="Proteomes" id="UP000667650">
    <property type="component" value="Unassembled WGS sequence"/>
</dbReference>
<keyword evidence="1" id="KW-1133">Transmembrane helix</keyword>
<comment type="caution">
    <text evidence="3">The sequence shown here is derived from an EMBL/GenBank/DDBJ whole genome shotgun (WGS) entry which is preliminary data.</text>
</comment>
<evidence type="ECO:0000313" key="4">
    <source>
        <dbReference type="Proteomes" id="UP000667650"/>
    </source>
</evidence>
<gene>
    <name evidence="3" type="ORF">GTQ34_00310</name>
</gene>
<dbReference type="GO" id="GO:0004366">
    <property type="term" value="F:glycerol-3-phosphate O-acyltransferase activity"/>
    <property type="evidence" value="ECO:0007669"/>
    <property type="project" value="TreeGrafter"/>
</dbReference>
<keyword evidence="3" id="KW-0012">Acyltransferase</keyword>
<keyword evidence="3" id="KW-0808">Transferase</keyword>
<dbReference type="GO" id="GO:0016287">
    <property type="term" value="F:glycerone-phosphate O-acyltransferase activity"/>
    <property type="evidence" value="ECO:0007669"/>
    <property type="project" value="TreeGrafter"/>
</dbReference>
<organism evidence="3 4">
    <name type="scientific">Flagellimonas ochracea</name>
    <dbReference type="NCBI Taxonomy" id="2696472"/>
    <lineage>
        <taxon>Bacteria</taxon>
        <taxon>Pseudomonadati</taxon>
        <taxon>Bacteroidota</taxon>
        <taxon>Flavobacteriia</taxon>
        <taxon>Flavobacteriales</taxon>
        <taxon>Flavobacteriaceae</taxon>
        <taxon>Flagellimonas</taxon>
    </lineage>
</organism>